<evidence type="ECO:0000313" key="2">
    <source>
        <dbReference type="EMBL" id="KAF2106816.1"/>
    </source>
</evidence>
<proteinExistence type="predicted"/>
<keyword evidence="3" id="KW-1185">Reference proteome</keyword>
<evidence type="ECO:0000313" key="3">
    <source>
        <dbReference type="Proteomes" id="UP000799770"/>
    </source>
</evidence>
<gene>
    <name evidence="2" type="ORF">BDV96DRAFT_607079</name>
</gene>
<name>A0A6A5YIA8_9PLEO</name>
<dbReference type="Proteomes" id="UP000799770">
    <property type="component" value="Unassembled WGS sequence"/>
</dbReference>
<feature type="region of interest" description="Disordered" evidence="1">
    <location>
        <begin position="170"/>
        <end position="213"/>
    </location>
</feature>
<evidence type="ECO:0000256" key="1">
    <source>
        <dbReference type="SAM" id="MobiDB-lite"/>
    </source>
</evidence>
<sequence length="213" mass="23785">MQAHTPWFNVQSYPLWRTMRTTEARGPEYTLQGNLSGRQRRQMTQDDSGNFGSGGRIISTHVHSSNTSLHCNCAFHTPQNYVANMFKICIRPIGGDDISTAEISYLFDNTVNKPNLDNLRITEHIPPQFIAPVHVYNSSIAESRRIVNLCSYCKHGMAYKQKDTLYSKEGGDGTSFDSSSLSNRKPGEGPHQAGHAGHDLTATHNVRKKAHLN</sequence>
<protein>
    <submittedName>
        <fullName evidence="2">Uncharacterized protein</fullName>
    </submittedName>
</protein>
<accession>A0A6A5YIA8</accession>
<dbReference type="AlphaFoldDB" id="A0A6A5YIA8"/>
<organism evidence="2 3">
    <name type="scientific">Lophiotrema nucula</name>
    <dbReference type="NCBI Taxonomy" id="690887"/>
    <lineage>
        <taxon>Eukaryota</taxon>
        <taxon>Fungi</taxon>
        <taxon>Dikarya</taxon>
        <taxon>Ascomycota</taxon>
        <taxon>Pezizomycotina</taxon>
        <taxon>Dothideomycetes</taxon>
        <taxon>Pleosporomycetidae</taxon>
        <taxon>Pleosporales</taxon>
        <taxon>Lophiotremataceae</taxon>
        <taxon>Lophiotrema</taxon>
    </lineage>
</organism>
<dbReference type="EMBL" id="ML977359">
    <property type="protein sequence ID" value="KAF2106816.1"/>
    <property type="molecule type" value="Genomic_DNA"/>
</dbReference>
<reference evidence="2" key="1">
    <citation type="journal article" date="2020" name="Stud. Mycol.">
        <title>101 Dothideomycetes genomes: a test case for predicting lifestyles and emergence of pathogens.</title>
        <authorList>
            <person name="Haridas S."/>
            <person name="Albert R."/>
            <person name="Binder M."/>
            <person name="Bloem J."/>
            <person name="Labutti K."/>
            <person name="Salamov A."/>
            <person name="Andreopoulos B."/>
            <person name="Baker S."/>
            <person name="Barry K."/>
            <person name="Bills G."/>
            <person name="Bluhm B."/>
            <person name="Cannon C."/>
            <person name="Castanera R."/>
            <person name="Culley D."/>
            <person name="Daum C."/>
            <person name="Ezra D."/>
            <person name="Gonzalez J."/>
            <person name="Henrissat B."/>
            <person name="Kuo A."/>
            <person name="Liang C."/>
            <person name="Lipzen A."/>
            <person name="Lutzoni F."/>
            <person name="Magnuson J."/>
            <person name="Mondo S."/>
            <person name="Nolan M."/>
            <person name="Ohm R."/>
            <person name="Pangilinan J."/>
            <person name="Park H.-J."/>
            <person name="Ramirez L."/>
            <person name="Alfaro M."/>
            <person name="Sun H."/>
            <person name="Tritt A."/>
            <person name="Yoshinaga Y."/>
            <person name="Zwiers L.-H."/>
            <person name="Turgeon B."/>
            <person name="Goodwin S."/>
            <person name="Spatafora J."/>
            <person name="Crous P."/>
            <person name="Grigoriev I."/>
        </authorList>
    </citation>
    <scope>NUCLEOTIDE SEQUENCE</scope>
    <source>
        <strain evidence="2">CBS 627.86</strain>
    </source>
</reference>